<reference evidence="3" key="3">
    <citation type="submission" date="2025-05" db="UniProtKB">
        <authorList>
            <consortium name="Ensembl"/>
        </authorList>
    </citation>
    <scope>IDENTIFICATION</scope>
</reference>
<dbReference type="PANTHER" id="PTHR14699">
    <property type="entry name" value="STI2 PROTEIN-RELATED"/>
    <property type="match status" value="1"/>
</dbReference>
<dbReference type="GO" id="GO:0030991">
    <property type="term" value="C:intraciliary transport particle A"/>
    <property type="evidence" value="ECO:0007669"/>
    <property type="project" value="TreeGrafter"/>
</dbReference>
<dbReference type="InterPro" id="IPR056833">
    <property type="entry name" value="ARM_TT21_N"/>
</dbReference>
<evidence type="ECO:0000259" key="1">
    <source>
        <dbReference type="Pfam" id="PF25062"/>
    </source>
</evidence>
<dbReference type="GO" id="GO:0035721">
    <property type="term" value="P:intraciliary retrograde transport"/>
    <property type="evidence" value="ECO:0007669"/>
    <property type="project" value="TreeGrafter"/>
</dbReference>
<dbReference type="Ensembl" id="ENSCGRT00001025508.1">
    <property type="protein sequence ID" value="ENSCGRP00001021264.1"/>
    <property type="gene ID" value="ENSCGRG00001020151.1"/>
</dbReference>
<dbReference type="GO" id="GO:0005929">
    <property type="term" value="C:cilium"/>
    <property type="evidence" value="ECO:0007669"/>
    <property type="project" value="GOC"/>
</dbReference>
<evidence type="ECO:0000313" key="2">
    <source>
        <dbReference type="EMBL" id="EGW00837.1"/>
    </source>
</evidence>
<reference evidence="2" key="2">
    <citation type="submission" date="2011-08" db="EMBL/GenBank/DDBJ databases">
        <title>The genomic sequence of the Chinese hamster ovary CHO-K1 cell line.</title>
        <authorList>
            <person name="Xu X."/>
            <person name="Nagarajan H."/>
            <person name="Lewis N.E."/>
            <person name="Pan S."/>
            <person name="Cai Z."/>
            <person name="Liu X."/>
            <person name="Chen W."/>
            <person name="Xie M."/>
            <person name="Wang W."/>
            <person name="Hammond S."/>
            <person name="Andersen M.R."/>
            <person name="Neff N."/>
            <person name="Passarelli B."/>
            <person name="Koh W."/>
            <person name="Fan C.H."/>
            <person name="Wang J."/>
            <person name="Gui Y."/>
            <person name="Lee K.H."/>
            <person name="Betenbaugh M.J."/>
            <person name="Quake S.R."/>
            <person name="Famili I."/>
            <person name="Palsson B.O."/>
            <person name="Wang J."/>
        </authorList>
    </citation>
    <scope>NUCLEOTIDE SEQUENCE</scope>
</reference>
<evidence type="ECO:0000313" key="4">
    <source>
        <dbReference type="Proteomes" id="UP000001075"/>
    </source>
</evidence>
<dbReference type="GO" id="GO:0061512">
    <property type="term" value="P:protein localization to cilium"/>
    <property type="evidence" value="ECO:0007669"/>
    <property type="project" value="TreeGrafter"/>
</dbReference>
<dbReference type="Pfam" id="PF25062">
    <property type="entry name" value="ARM_TT21_N"/>
    <property type="match status" value="1"/>
</dbReference>
<dbReference type="STRING" id="10029.G3HQW3"/>
<dbReference type="EMBL" id="JH000620">
    <property type="protein sequence ID" value="EGW00837.1"/>
    <property type="molecule type" value="Genomic_DNA"/>
</dbReference>
<protein>
    <submittedName>
        <fullName evidence="3">Tetratricopeptide repeat domain 21A</fullName>
    </submittedName>
    <submittedName>
        <fullName evidence="2">Tetratricopeptide repeat protein 21A</fullName>
    </submittedName>
</protein>
<dbReference type="AlphaFoldDB" id="G3HQW3"/>
<dbReference type="PANTHER" id="PTHR14699:SF2">
    <property type="entry name" value="TETRATRICOPEPTIDE REPEAT PROTEIN 21A"/>
    <property type="match status" value="1"/>
</dbReference>
<reference evidence="4" key="1">
    <citation type="journal article" date="2011" name="Nat. Biotechnol.">
        <title>The genomic sequence of the Chinese hamster ovary (CHO)-K1 cell line.</title>
        <authorList>
            <person name="Xu X."/>
            <person name="Nagarajan H."/>
            <person name="Lewis N.E."/>
            <person name="Pan S."/>
            <person name="Cai Z."/>
            <person name="Liu X."/>
            <person name="Chen W."/>
            <person name="Xie M."/>
            <person name="Wang W."/>
            <person name="Hammond S."/>
            <person name="Andersen M.R."/>
            <person name="Neff N."/>
            <person name="Passarelli B."/>
            <person name="Koh W."/>
            <person name="Fan H.C."/>
            <person name="Wang J."/>
            <person name="Gui Y."/>
            <person name="Lee K.H."/>
            <person name="Betenbaugh M.J."/>
            <person name="Quake S.R."/>
            <person name="Famili I."/>
            <person name="Palsson B.O."/>
            <person name="Wang J."/>
        </authorList>
    </citation>
    <scope>NUCLEOTIDE SEQUENCE [LARGE SCALE GENOMIC DNA]</scope>
    <source>
        <strain evidence="4">CHO K1 cell line</strain>
    </source>
</reference>
<dbReference type="Proteomes" id="UP000001075">
    <property type="component" value="Unassembled WGS sequence"/>
</dbReference>
<evidence type="ECO:0000313" key="3">
    <source>
        <dbReference type="Ensembl" id="ENSCGRP00001021264.1"/>
    </source>
</evidence>
<dbReference type="Proteomes" id="UP000694386">
    <property type="component" value="Unplaced"/>
</dbReference>
<feature type="domain" description="Tetratricopeptide repeat protein 21A/21B N-terminal ARM repeat" evidence="1">
    <location>
        <begin position="4"/>
        <end position="60"/>
    </location>
</feature>
<gene>
    <name evidence="3" type="primary">Ttc21a</name>
    <name evidence="2" type="ORF">I79_013219</name>
</gene>
<accession>G3HQW3</accession>
<organism evidence="2 4">
    <name type="scientific">Cricetulus griseus</name>
    <name type="common">Chinese hamster</name>
    <name type="synonym">Cricetulus barabensis griseus</name>
    <dbReference type="NCBI Taxonomy" id="10029"/>
    <lineage>
        <taxon>Eukaryota</taxon>
        <taxon>Metazoa</taxon>
        <taxon>Chordata</taxon>
        <taxon>Craniata</taxon>
        <taxon>Vertebrata</taxon>
        <taxon>Euteleostomi</taxon>
        <taxon>Mammalia</taxon>
        <taxon>Eutheria</taxon>
        <taxon>Euarchontoglires</taxon>
        <taxon>Glires</taxon>
        <taxon>Rodentia</taxon>
        <taxon>Myomorpha</taxon>
        <taxon>Muroidea</taxon>
        <taxon>Cricetidae</taxon>
        <taxon>Cricetinae</taxon>
        <taxon>Cricetulus</taxon>
    </lineage>
</organism>
<name>G3HQW3_CRIGR</name>
<sequence>MGLERYSNDPVLQFFKAYGVLGEDHIHDAISELESLQSHPHMSLCSVMALLYAHKCCDTIGLREDLKAGTSRKGEAGSMAAGLIPPDQACVKACLIPHQDTINK</sequence>
<proteinExistence type="predicted"/>
<dbReference type="InterPro" id="IPR040364">
    <property type="entry name" value="TTC21A/TTC21B"/>
</dbReference>